<name>A0AA96NPY3_9REOV</name>
<reference evidence="1" key="1">
    <citation type="submission" date="2022-09" db="EMBL/GenBank/DDBJ databases">
        <title>Identification of MCRV NH-2021, an epidemic reovirus strain in cultured mud crab, Scylla paramamosain.</title>
        <authorList>
            <person name="Yang L.-G."/>
            <person name="Wang Y."/>
            <person name="Li X.-C."/>
        </authorList>
    </citation>
    <scope>NUCLEOTIDE SEQUENCE</scope>
    <source>
        <strain evidence="1">NH-2021</strain>
    </source>
</reference>
<accession>A0AA96NPY3</accession>
<sequence length="539" mass="61764">MDRNKTFQIPHHAPHRDIFSATTEEVAEMHEQLKSGSLLRGFLVIEQGQGPYYVVVVDESVHQGWIYNARTSQLEVRKIVNGVYIGQNVVPDERGIMHPGTGEPYHDLLIKLLDDGLIPYYQYQPLNVSGALDLTDEFSTESVQLDSYGKRTSKFEFFPSSSLSKLRNANIPCRRISRVETVRCDWPHVFVLDPYNCTMVRLPVLRSFSGVSYEADVQQEKTVYLVYNPLEFIGIWYVGSGRTIALQRVWVKRMLRDAITSDFCDAVESRARVTPSIQQLFTDAIHSKSKRQDDHTKWIDMLFKSNLPRFVTLKKFLSLCNMKNIQIESDKARDYILYDNQYILTIFHDKNGWIAVYDSNVERVLDTMVSVAPTPRHTPIKFSKPYRYMVHRIVGREHVLALRLAELGLVPNGQGNICTDCSSGSGDYMDHVQNRCLYTLRTLGLYVCTSSYTPQWIKEELERQKIPVQYRNGAFGPMLTHSKIPLTLSQAISVLMGNSVRGPQGAGALMQISYYGVVVPPVSRKNRPRRKMTRFDNRT</sequence>
<proteinExistence type="predicted"/>
<evidence type="ECO:0000313" key="1">
    <source>
        <dbReference type="EMBL" id="WNT98854.1"/>
    </source>
</evidence>
<protein>
    <submittedName>
        <fullName evidence="1">VP5</fullName>
    </submittedName>
</protein>
<organism evidence="1">
    <name type="scientific">Scylla paramamosain reovirus</name>
    <dbReference type="NCBI Taxonomy" id="1226329"/>
    <lineage>
        <taxon>Viruses</taxon>
        <taxon>Riboviria</taxon>
        <taxon>Orthornavirae</taxon>
        <taxon>Duplornaviricota</taxon>
        <taxon>Resentoviricetes</taxon>
        <taxon>Reovirales</taxon>
    </lineage>
</organism>
<dbReference type="EMBL" id="OP455961">
    <property type="protein sequence ID" value="WNT98854.1"/>
    <property type="molecule type" value="Genomic_RNA"/>
</dbReference>